<accession>A0AAN5I4I0</accession>
<feature type="non-terminal residue" evidence="5">
    <location>
        <position position="1"/>
    </location>
</feature>
<evidence type="ECO:0000313" key="5">
    <source>
        <dbReference type="EMBL" id="GMR51913.1"/>
    </source>
</evidence>
<name>A0AAN5I4I0_9BILA</name>
<dbReference type="PANTHER" id="PTHR48043:SF23">
    <property type="entry name" value="UDP-GLUCURONOSYLTRANSFERASE"/>
    <property type="match status" value="1"/>
</dbReference>
<keyword evidence="6" id="KW-1185">Reference proteome</keyword>
<keyword evidence="3" id="KW-0328">Glycosyltransferase</keyword>
<comment type="similarity">
    <text evidence="1">Belongs to the UDP-glycosyltransferase family.</text>
</comment>
<dbReference type="Proteomes" id="UP001328107">
    <property type="component" value="Unassembled WGS sequence"/>
</dbReference>
<dbReference type="AlphaFoldDB" id="A0AAN5I4I0"/>
<dbReference type="EC" id="2.4.1.17" evidence="2"/>
<sequence length="138" mass="15705">SGIIEELKRRNFDVYIVETFDPCGMMLSHLISPRSVILQSTLFLWQQQLDEVGIPRELSYNPSVSTSHLDVNSFWSRLMNVVGDTITSGAKSLLRGQIQAIFKRRFGKDFPSLREQTSCITFAFINAEPLYDFAVPTL</sequence>
<protein>
    <recommendedName>
        <fullName evidence="2">glucuronosyltransferase</fullName>
        <ecNumber evidence="2">2.4.1.17</ecNumber>
    </recommendedName>
</protein>
<dbReference type="PANTHER" id="PTHR48043">
    <property type="entry name" value="EG:EG0003.4 PROTEIN-RELATED"/>
    <property type="match status" value="1"/>
</dbReference>
<reference evidence="6" key="1">
    <citation type="submission" date="2022-10" db="EMBL/GenBank/DDBJ databases">
        <title>Genome assembly of Pristionchus species.</title>
        <authorList>
            <person name="Yoshida K."/>
            <person name="Sommer R.J."/>
        </authorList>
    </citation>
    <scope>NUCLEOTIDE SEQUENCE [LARGE SCALE GENOMIC DNA]</scope>
    <source>
        <strain evidence="6">RS5460</strain>
    </source>
</reference>
<dbReference type="GO" id="GO:0015020">
    <property type="term" value="F:glucuronosyltransferase activity"/>
    <property type="evidence" value="ECO:0007669"/>
    <property type="project" value="UniProtKB-EC"/>
</dbReference>
<proteinExistence type="inferred from homology"/>
<evidence type="ECO:0000256" key="3">
    <source>
        <dbReference type="ARBA" id="ARBA00022676"/>
    </source>
</evidence>
<evidence type="ECO:0000256" key="2">
    <source>
        <dbReference type="ARBA" id="ARBA00012544"/>
    </source>
</evidence>
<comment type="caution">
    <text evidence="5">The sequence shown here is derived from an EMBL/GenBank/DDBJ whole genome shotgun (WGS) entry which is preliminary data.</text>
</comment>
<dbReference type="SUPFAM" id="SSF53756">
    <property type="entry name" value="UDP-Glycosyltransferase/glycogen phosphorylase"/>
    <property type="match status" value="1"/>
</dbReference>
<dbReference type="EMBL" id="BTRK01000005">
    <property type="protein sequence ID" value="GMR51913.1"/>
    <property type="molecule type" value="Genomic_DNA"/>
</dbReference>
<evidence type="ECO:0000256" key="1">
    <source>
        <dbReference type="ARBA" id="ARBA00009995"/>
    </source>
</evidence>
<feature type="non-terminal residue" evidence="5">
    <location>
        <position position="138"/>
    </location>
</feature>
<keyword evidence="4" id="KW-0808">Transferase</keyword>
<evidence type="ECO:0000256" key="4">
    <source>
        <dbReference type="ARBA" id="ARBA00022679"/>
    </source>
</evidence>
<evidence type="ECO:0000313" key="6">
    <source>
        <dbReference type="Proteomes" id="UP001328107"/>
    </source>
</evidence>
<gene>
    <name evidence="5" type="ORF">PMAYCL1PPCAC_22108</name>
</gene>
<dbReference type="InterPro" id="IPR050271">
    <property type="entry name" value="UDP-glycosyltransferase"/>
</dbReference>
<organism evidence="5 6">
    <name type="scientific">Pristionchus mayeri</name>
    <dbReference type="NCBI Taxonomy" id="1317129"/>
    <lineage>
        <taxon>Eukaryota</taxon>
        <taxon>Metazoa</taxon>
        <taxon>Ecdysozoa</taxon>
        <taxon>Nematoda</taxon>
        <taxon>Chromadorea</taxon>
        <taxon>Rhabditida</taxon>
        <taxon>Rhabditina</taxon>
        <taxon>Diplogasteromorpha</taxon>
        <taxon>Diplogasteroidea</taxon>
        <taxon>Neodiplogasteridae</taxon>
        <taxon>Pristionchus</taxon>
    </lineage>
</organism>